<evidence type="ECO:0000313" key="2">
    <source>
        <dbReference type="EMBL" id="PBC28831.1"/>
    </source>
</evidence>
<dbReference type="AlphaFoldDB" id="A0A2A3ECT0"/>
<organism evidence="2 3">
    <name type="scientific">Apis cerana cerana</name>
    <name type="common">Oriental honeybee</name>
    <dbReference type="NCBI Taxonomy" id="94128"/>
    <lineage>
        <taxon>Eukaryota</taxon>
        <taxon>Metazoa</taxon>
        <taxon>Ecdysozoa</taxon>
        <taxon>Arthropoda</taxon>
        <taxon>Hexapoda</taxon>
        <taxon>Insecta</taxon>
        <taxon>Pterygota</taxon>
        <taxon>Neoptera</taxon>
        <taxon>Endopterygota</taxon>
        <taxon>Hymenoptera</taxon>
        <taxon>Apocrita</taxon>
        <taxon>Aculeata</taxon>
        <taxon>Apoidea</taxon>
        <taxon>Anthophila</taxon>
        <taxon>Apidae</taxon>
        <taxon>Apis</taxon>
    </lineage>
</organism>
<accession>A0A2A3ECT0</accession>
<dbReference type="EMBL" id="KZ288301">
    <property type="protein sequence ID" value="PBC28831.1"/>
    <property type="molecule type" value="Genomic_DNA"/>
</dbReference>
<gene>
    <name evidence="2" type="ORF">APICC_06682</name>
</gene>
<reference evidence="2 3" key="1">
    <citation type="submission" date="2014-07" db="EMBL/GenBank/DDBJ databases">
        <title>Genomic and transcriptomic analysis on Apis cerana provide comprehensive insights into honey bee biology.</title>
        <authorList>
            <person name="Diao Q."/>
            <person name="Sun L."/>
            <person name="Zheng H."/>
            <person name="Zheng H."/>
            <person name="Xu S."/>
            <person name="Wang S."/>
            <person name="Zeng Z."/>
            <person name="Hu F."/>
            <person name="Su S."/>
            <person name="Wu J."/>
        </authorList>
    </citation>
    <scope>NUCLEOTIDE SEQUENCE [LARGE SCALE GENOMIC DNA]</scope>
    <source>
        <tissue evidence="2">Pupae without intestine</tissue>
    </source>
</reference>
<dbReference type="Gene3D" id="3.90.1200.10">
    <property type="match status" value="1"/>
</dbReference>
<evidence type="ECO:0000259" key="1">
    <source>
        <dbReference type="SMART" id="SM00587"/>
    </source>
</evidence>
<sequence>MNTGFENRISVCISRYFDNIRQEFRVPILSNDLHVHAGGAKSASDINPLRIGIAKHFPKRNQAFLDKLGETNGFLGQYYTLRVAVEGGGRLRFFAKTPPPTSSPQYDFLVRHNTFNKEIDVYGEIIPEMGAGGGEKWLPDYYLGKNDRIIVLEDAVDSGYATLDKYETYEKEHWVLLAGVIATLHSRSLVLDERLRRGTGRTMLEVYGHLLEEVAFVESEPLAGKYLSSCVKGAWAMVDMKEGLGRDEAAAIKDWIGEWVPRLPEIVVSSDRWRNVMCHRDLWSNNIMFKMDGEGKPSGCYLVDFQFLRYSPPAYDFETALLLTTSRAVRREFRDLFVDVYYDTVRRELSSEGLVAEECLPREEFEKSCEEVRTMALAYAVANMQIMLLSKQAVEEYFVGSTEKLEHYVYGDRRPDLVESECRATEMYRTRITEVIEEIGEHIASKGKWQERGKIHCQDENARQDNTARNGEIPVGELILQSKLQAIVPAKGTTLIFFVINYETKRREQDKIKILYEKYSVHIWPQTPTRLYHRQRRTVDYIHRTIWHCSGWADSKQVDRIDLINGQRLTQIDRDLQRFAKRIVLFAGRNFNRRIISIDIIFRYVSIIKYFFYRPPCFIVVPFSGHRKYFRALHNLSKIFYRRSFSYRQSSNDLGATPLIATHGANIYRPFGWIAMGKKIDLKSERFGNTSIFLSFEITVRQINFQFGQECRVVGNLLYIDSKVNRYHHRSKLAKFRINIYALRNRQCNCNETGARLILANSAAVNMN</sequence>
<dbReference type="SMART" id="SM00587">
    <property type="entry name" value="CHK"/>
    <property type="match status" value="1"/>
</dbReference>
<dbReference type="SUPFAM" id="SSF56112">
    <property type="entry name" value="Protein kinase-like (PK-like)"/>
    <property type="match status" value="1"/>
</dbReference>
<feature type="domain" description="CHK kinase-like" evidence="1">
    <location>
        <begin position="150"/>
        <end position="351"/>
    </location>
</feature>
<dbReference type="Pfam" id="PF02958">
    <property type="entry name" value="EcKL"/>
    <property type="match status" value="1"/>
</dbReference>
<dbReference type="InterPro" id="IPR004119">
    <property type="entry name" value="EcKL"/>
</dbReference>
<dbReference type="OrthoDB" id="190089at2759"/>
<dbReference type="InterPro" id="IPR011009">
    <property type="entry name" value="Kinase-like_dom_sf"/>
</dbReference>
<proteinExistence type="predicted"/>
<dbReference type="PANTHER" id="PTHR11012:SF48">
    <property type="entry name" value="CHK KINASE-LIKE DOMAIN-CONTAINING PROTEIN-RELATED"/>
    <property type="match status" value="1"/>
</dbReference>
<evidence type="ECO:0000313" key="3">
    <source>
        <dbReference type="Proteomes" id="UP000242457"/>
    </source>
</evidence>
<dbReference type="InterPro" id="IPR015897">
    <property type="entry name" value="CHK_kinase-like"/>
</dbReference>
<dbReference type="PANTHER" id="PTHR11012">
    <property type="entry name" value="PROTEIN KINASE-LIKE DOMAIN-CONTAINING"/>
    <property type="match status" value="1"/>
</dbReference>
<protein>
    <recommendedName>
        <fullName evidence="1">CHK kinase-like domain-containing protein</fullName>
    </recommendedName>
</protein>
<name>A0A2A3ECT0_APICC</name>
<keyword evidence="3" id="KW-1185">Reference proteome</keyword>
<dbReference type="Proteomes" id="UP000242457">
    <property type="component" value="Unassembled WGS sequence"/>
</dbReference>